<dbReference type="GO" id="GO:0000793">
    <property type="term" value="C:condensed chromosome"/>
    <property type="evidence" value="ECO:0007669"/>
    <property type="project" value="TreeGrafter"/>
</dbReference>
<dbReference type="InterPro" id="IPR034566">
    <property type="entry name" value="MTOPVIB_plant"/>
</dbReference>
<reference evidence="1 2" key="1">
    <citation type="submission" date="2020-08" db="EMBL/GenBank/DDBJ databases">
        <title>Plant Genome Project.</title>
        <authorList>
            <person name="Zhang R.-G."/>
        </authorList>
    </citation>
    <scope>NUCLEOTIDE SEQUENCE [LARGE SCALE GENOMIC DNA]</scope>
    <source>
        <tissue evidence="1">Rhizome</tissue>
    </source>
</reference>
<dbReference type="PANTHER" id="PTHR36722">
    <property type="entry name" value="TYPE 2 DNA TOPOISOMERASE 6 SUBUNIT B-LIKE"/>
    <property type="match status" value="1"/>
</dbReference>
<dbReference type="AlphaFoldDB" id="A0A8J5GF45"/>
<dbReference type="EMBL" id="JACMSC010000010">
    <property type="protein sequence ID" value="KAG6504560.1"/>
    <property type="molecule type" value="Genomic_DNA"/>
</dbReference>
<evidence type="ECO:0000313" key="2">
    <source>
        <dbReference type="Proteomes" id="UP000734854"/>
    </source>
</evidence>
<proteinExistence type="predicted"/>
<dbReference type="GO" id="GO:0030674">
    <property type="term" value="F:protein-macromolecule adaptor activity"/>
    <property type="evidence" value="ECO:0007669"/>
    <property type="project" value="TreeGrafter"/>
</dbReference>
<comment type="caution">
    <text evidence="1">The sequence shown here is derived from an EMBL/GenBank/DDBJ whole genome shotgun (WGS) entry which is preliminary data.</text>
</comment>
<keyword evidence="2" id="KW-1185">Reference proteome</keyword>
<dbReference type="GO" id="GO:0007131">
    <property type="term" value="P:reciprocal meiotic recombination"/>
    <property type="evidence" value="ECO:0007669"/>
    <property type="project" value="TreeGrafter"/>
</dbReference>
<evidence type="ECO:0000313" key="1">
    <source>
        <dbReference type="EMBL" id="KAG6504560.1"/>
    </source>
</evidence>
<organism evidence="1 2">
    <name type="scientific">Zingiber officinale</name>
    <name type="common">Ginger</name>
    <name type="synonym">Amomum zingiber</name>
    <dbReference type="NCBI Taxonomy" id="94328"/>
    <lineage>
        <taxon>Eukaryota</taxon>
        <taxon>Viridiplantae</taxon>
        <taxon>Streptophyta</taxon>
        <taxon>Embryophyta</taxon>
        <taxon>Tracheophyta</taxon>
        <taxon>Spermatophyta</taxon>
        <taxon>Magnoliopsida</taxon>
        <taxon>Liliopsida</taxon>
        <taxon>Zingiberales</taxon>
        <taxon>Zingiberaceae</taxon>
        <taxon>Zingiber</taxon>
    </lineage>
</organism>
<sequence length="118" mass="13172">MDDLKTKYPGLLLSYHAHKIHKHVPNLSRTLAGLILSSDDPQFQNECASLLGLPLGDADTEQQMEMCISEKISRIIEMNDGRRKTHKQNGPNLFECGSQFEGHPGDKDVLAEDVMTIP</sequence>
<name>A0A8J5GF45_ZINOF</name>
<accession>A0A8J5GF45</accession>
<dbReference type="Proteomes" id="UP000734854">
    <property type="component" value="Unassembled WGS sequence"/>
</dbReference>
<gene>
    <name evidence="1" type="ORF">ZIOFF_036894</name>
</gene>
<dbReference type="GO" id="GO:0042138">
    <property type="term" value="P:meiotic DNA double-strand break formation"/>
    <property type="evidence" value="ECO:0007669"/>
    <property type="project" value="InterPro"/>
</dbReference>
<dbReference type="PANTHER" id="PTHR36722:SF1">
    <property type="entry name" value="TYPE 2 DNA TOPOISOMERASE 6 SUBUNIT B-LIKE"/>
    <property type="match status" value="1"/>
</dbReference>
<protein>
    <submittedName>
        <fullName evidence="1">Uncharacterized protein</fullName>
    </submittedName>
</protein>